<keyword evidence="3" id="KW-0804">Transcription</keyword>
<evidence type="ECO:0000256" key="3">
    <source>
        <dbReference type="ARBA" id="ARBA00023163"/>
    </source>
</evidence>
<dbReference type="InterPro" id="IPR010982">
    <property type="entry name" value="Lambda_DNA-bd_dom_sf"/>
</dbReference>
<evidence type="ECO:0000256" key="1">
    <source>
        <dbReference type="ARBA" id="ARBA00023015"/>
    </source>
</evidence>
<protein>
    <recommendedName>
        <fullName evidence="4">HTH lacI-type domain-containing protein</fullName>
    </recommendedName>
</protein>
<name>A0A2Z2KJ93_9BACL</name>
<organism evidence="5 6">
    <name type="scientific">Paenibacillus donghaensis</name>
    <dbReference type="NCBI Taxonomy" id="414771"/>
    <lineage>
        <taxon>Bacteria</taxon>
        <taxon>Bacillati</taxon>
        <taxon>Bacillota</taxon>
        <taxon>Bacilli</taxon>
        <taxon>Bacillales</taxon>
        <taxon>Paenibacillaceae</taxon>
        <taxon>Paenibacillus</taxon>
    </lineage>
</organism>
<dbReference type="EMBL" id="CP021780">
    <property type="protein sequence ID" value="ASA23350.1"/>
    <property type="molecule type" value="Genomic_DNA"/>
</dbReference>
<evidence type="ECO:0000259" key="4">
    <source>
        <dbReference type="PROSITE" id="PS50932"/>
    </source>
</evidence>
<dbReference type="InterPro" id="IPR028082">
    <property type="entry name" value="Peripla_BP_I"/>
</dbReference>
<dbReference type="Pfam" id="PF13377">
    <property type="entry name" value="Peripla_BP_3"/>
    <property type="match status" value="1"/>
</dbReference>
<dbReference type="Gene3D" id="3.40.50.2300">
    <property type="match status" value="2"/>
</dbReference>
<dbReference type="InterPro" id="IPR000843">
    <property type="entry name" value="HTH_LacI"/>
</dbReference>
<gene>
    <name evidence="5" type="ORF">B9T62_22610</name>
</gene>
<dbReference type="RefSeq" id="WP_087917344.1">
    <property type="nucleotide sequence ID" value="NZ_CP021780.1"/>
</dbReference>
<evidence type="ECO:0000313" key="6">
    <source>
        <dbReference type="Proteomes" id="UP000249890"/>
    </source>
</evidence>
<keyword evidence="1" id="KW-0805">Transcription regulation</keyword>
<dbReference type="PANTHER" id="PTHR30146">
    <property type="entry name" value="LACI-RELATED TRANSCRIPTIONAL REPRESSOR"/>
    <property type="match status" value="1"/>
</dbReference>
<dbReference type="SUPFAM" id="SSF47413">
    <property type="entry name" value="lambda repressor-like DNA-binding domains"/>
    <property type="match status" value="1"/>
</dbReference>
<dbReference type="InterPro" id="IPR046335">
    <property type="entry name" value="LacI/GalR-like_sensor"/>
</dbReference>
<evidence type="ECO:0000256" key="2">
    <source>
        <dbReference type="ARBA" id="ARBA00023125"/>
    </source>
</evidence>
<keyword evidence="2" id="KW-0238">DNA-binding</keyword>
<dbReference type="Gene3D" id="1.10.260.40">
    <property type="entry name" value="lambda repressor-like DNA-binding domains"/>
    <property type="match status" value="1"/>
</dbReference>
<accession>A0A2Z2KJ93</accession>
<dbReference type="GO" id="GO:0000976">
    <property type="term" value="F:transcription cis-regulatory region binding"/>
    <property type="evidence" value="ECO:0007669"/>
    <property type="project" value="TreeGrafter"/>
</dbReference>
<dbReference type="AlphaFoldDB" id="A0A2Z2KJ93"/>
<dbReference type="PANTHER" id="PTHR30146:SF109">
    <property type="entry name" value="HTH-TYPE TRANSCRIPTIONAL REGULATOR GALS"/>
    <property type="match status" value="1"/>
</dbReference>
<dbReference type="KEGG" id="pdh:B9T62_22610"/>
<reference evidence="5 6" key="1">
    <citation type="submission" date="2017-06" db="EMBL/GenBank/DDBJ databases">
        <title>Complete genome sequence of Paenibacillus donghaensis KCTC 13049T isolated from East Sea sediment, South Korea.</title>
        <authorList>
            <person name="Jung B.K."/>
            <person name="Hong S.-J."/>
            <person name="Shin J.-H."/>
        </authorList>
    </citation>
    <scope>NUCLEOTIDE SEQUENCE [LARGE SCALE GENOMIC DNA]</scope>
    <source>
        <strain evidence="5 6">KCTC 13049</strain>
    </source>
</reference>
<dbReference type="OrthoDB" id="2526930at2"/>
<proteinExistence type="predicted"/>
<dbReference type="SMART" id="SM00354">
    <property type="entry name" value="HTH_LACI"/>
    <property type="match status" value="1"/>
</dbReference>
<keyword evidence="6" id="KW-1185">Reference proteome</keyword>
<feature type="domain" description="HTH lacI-type" evidence="4">
    <location>
        <begin position="9"/>
        <end position="63"/>
    </location>
</feature>
<dbReference type="PROSITE" id="PS50932">
    <property type="entry name" value="HTH_LACI_2"/>
    <property type="match status" value="1"/>
</dbReference>
<sequence length="342" mass="39073">MKLGTRKSITLHDLSKELGLSIQTISKALSGRAGMSEETRSRIIRTASVRGYLTVSQAREMVSRGIAPYPTFQFRFVLIQSRQSMNYNVLLTEGLRERLDQLDHRLESYVLDEDVPDHAFSDWMEKRNLPTADGLFIAPRLLSDSTERKLFELPLPKVLINYPRPLSRIDSVIWDVFEAVCMAVDRLAQLGHTRIMYVGDIHSQRGYTRRWQAFEEMMGELQLDHDAELHITDVWDECMLIDKLRSSQPTAIIAGIDEDIVRLHDSLTTLGYRIPEDISLVGLANGPVAALPHLSRPQLLIRETGYKAAEKMLWRLANQGEPCEHIRIAGPFYNGQTIRRFS</sequence>
<evidence type="ECO:0000313" key="5">
    <source>
        <dbReference type="EMBL" id="ASA23350.1"/>
    </source>
</evidence>
<dbReference type="SUPFAM" id="SSF53822">
    <property type="entry name" value="Periplasmic binding protein-like I"/>
    <property type="match status" value="1"/>
</dbReference>
<dbReference type="Proteomes" id="UP000249890">
    <property type="component" value="Chromosome"/>
</dbReference>
<dbReference type="GO" id="GO:0003700">
    <property type="term" value="F:DNA-binding transcription factor activity"/>
    <property type="evidence" value="ECO:0007669"/>
    <property type="project" value="TreeGrafter"/>
</dbReference>